<organism evidence="3 4">
    <name type="scientific">Phlebotomus papatasi</name>
    <name type="common">Sandfly</name>
    <dbReference type="NCBI Taxonomy" id="29031"/>
    <lineage>
        <taxon>Eukaryota</taxon>
        <taxon>Metazoa</taxon>
        <taxon>Ecdysozoa</taxon>
        <taxon>Arthropoda</taxon>
        <taxon>Hexapoda</taxon>
        <taxon>Insecta</taxon>
        <taxon>Pterygota</taxon>
        <taxon>Neoptera</taxon>
        <taxon>Endopterygota</taxon>
        <taxon>Diptera</taxon>
        <taxon>Nematocera</taxon>
        <taxon>Psychodoidea</taxon>
        <taxon>Psychodidae</taxon>
        <taxon>Phlebotomus</taxon>
        <taxon>Phlebotomus</taxon>
    </lineage>
</organism>
<dbReference type="GO" id="GO:0030864">
    <property type="term" value="C:cortical actin cytoskeleton"/>
    <property type="evidence" value="ECO:0007669"/>
    <property type="project" value="TreeGrafter"/>
</dbReference>
<name>A0A1B0GND2_PHLPP</name>
<dbReference type="GO" id="GO:0035615">
    <property type="term" value="F:clathrin adaptor activity"/>
    <property type="evidence" value="ECO:0007669"/>
    <property type="project" value="TreeGrafter"/>
</dbReference>
<dbReference type="VEuPathDB" id="VectorBase:PPAI004800"/>
<dbReference type="SMART" id="SM00307">
    <property type="entry name" value="ILWEQ"/>
    <property type="match status" value="1"/>
</dbReference>
<evidence type="ECO:0000313" key="3">
    <source>
        <dbReference type="EnsemblMetazoa" id="PPAI004800-PA"/>
    </source>
</evidence>
<dbReference type="GO" id="GO:0051015">
    <property type="term" value="F:actin filament binding"/>
    <property type="evidence" value="ECO:0007669"/>
    <property type="project" value="TreeGrafter"/>
</dbReference>
<dbReference type="GO" id="GO:0006897">
    <property type="term" value="P:endocytosis"/>
    <property type="evidence" value="ECO:0007669"/>
    <property type="project" value="InterPro"/>
</dbReference>
<dbReference type="GO" id="GO:0043325">
    <property type="term" value="F:phosphatidylinositol-3,4-bisphosphate binding"/>
    <property type="evidence" value="ECO:0007669"/>
    <property type="project" value="TreeGrafter"/>
</dbReference>
<comment type="subcellular location">
    <subcellularLocation>
        <location evidence="1">Cytoplasm</location>
    </subcellularLocation>
</comment>
<proteinExistence type="predicted"/>
<dbReference type="Proteomes" id="UP000092462">
    <property type="component" value="Unassembled WGS sequence"/>
</dbReference>
<dbReference type="VEuPathDB" id="VectorBase:PPAPM1_008543"/>
<dbReference type="AlphaFoldDB" id="A0A1B0GND2"/>
<dbReference type="PANTHER" id="PTHR10407">
    <property type="entry name" value="HUNTINGTIN INTERACTING PROTEIN 1"/>
    <property type="match status" value="1"/>
</dbReference>
<evidence type="ECO:0000256" key="2">
    <source>
        <dbReference type="ARBA" id="ARBA00022490"/>
    </source>
</evidence>
<dbReference type="GO" id="GO:0032051">
    <property type="term" value="F:clathrin light chain binding"/>
    <property type="evidence" value="ECO:0007669"/>
    <property type="project" value="TreeGrafter"/>
</dbReference>
<dbReference type="GO" id="GO:0080025">
    <property type="term" value="F:phosphatidylinositol-3,5-bisphosphate binding"/>
    <property type="evidence" value="ECO:0007669"/>
    <property type="project" value="TreeGrafter"/>
</dbReference>
<dbReference type="EnsemblMetazoa" id="PPAI004800-RA">
    <property type="protein sequence ID" value="PPAI004800-PA"/>
    <property type="gene ID" value="PPAI004800"/>
</dbReference>
<dbReference type="Gene3D" id="1.20.1410.10">
    <property type="entry name" value="I/LWEQ domain"/>
    <property type="match status" value="2"/>
</dbReference>
<dbReference type="InterPro" id="IPR035964">
    <property type="entry name" value="I/LWEQ_dom_sf"/>
</dbReference>
<dbReference type="PROSITE" id="PS50945">
    <property type="entry name" value="I_LWEQ"/>
    <property type="match status" value="1"/>
</dbReference>
<protein>
    <submittedName>
        <fullName evidence="3">Uncharacterized protein</fullName>
    </submittedName>
</protein>
<dbReference type="GO" id="GO:0007015">
    <property type="term" value="P:actin filament organization"/>
    <property type="evidence" value="ECO:0007669"/>
    <property type="project" value="TreeGrafter"/>
</dbReference>
<evidence type="ECO:0000313" key="4">
    <source>
        <dbReference type="Proteomes" id="UP000092462"/>
    </source>
</evidence>
<reference evidence="3" key="1">
    <citation type="submission" date="2022-08" db="UniProtKB">
        <authorList>
            <consortium name="EnsemblMetazoa"/>
        </authorList>
    </citation>
    <scope>IDENTIFICATION</scope>
    <source>
        <strain evidence="3">Israel</strain>
    </source>
</reference>
<dbReference type="InterPro" id="IPR030224">
    <property type="entry name" value="Sla2_fam"/>
</dbReference>
<dbReference type="Pfam" id="PF01608">
    <property type="entry name" value="I_LWEQ"/>
    <property type="match status" value="1"/>
</dbReference>
<evidence type="ECO:0000256" key="1">
    <source>
        <dbReference type="ARBA" id="ARBA00004496"/>
    </source>
</evidence>
<keyword evidence="2" id="KW-0963">Cytoplasm</keyword>
<accession>A0A1B0GND2</accession>
<dbReference type="GO" id="GO:0048268">
    <property type="term" value="P:clathrin coat assembly"/>
    <property type="evidence" value="ECO:0007669"/>
    <property type="project" value="TreeGrafter"/>
</dbReference>
<keyword evidence="4" id="KW-1185">Reference proteome</keyword>
<sequence>MDKAIEEAATKIEDMLLQSRVSDSGMKLEVNEKILNSCTISVLSIRVLVQKSGLVRAGSNCGCGEEYSDSQSVAHGANVLLTEANKTVSGEVKHQLNLIVTAQEIAASTTQFVVANRVKAPQGSSNFAALGTASKGVTQSTVAVVATAKDCTKRMEDSLDLDLEKLTAHQVKLMKMEL</sequence>
<dbReference type="GO" id="GO:0030136">
    <property type="term" value="C:clathrin-coated vesicle"/>
    <property type="evidence" value="ECO:0007669"/>
    <property type="project" value="TreeGrafter"/>
</dbReference>
<dbReference type="SUPFAM" id="SSF109885">
    <property type="entry name" value="I/LWEQ domain"/>
    <property type="match status" value="1"/>
</dbReference>
<dbReference type="InterPro" id="IPR002558">
    <property type="entry name" value="ILWEQ_dom"/>
</dbReference>
<dbReference type="EMBL" id="AJVK01029318">
    <property type="status" value="NOT_ANNOTATED_CDS"/>
    <property type="molecule type" value="Genomic_DNA"/>
</dbReference>
<dbReference type="PANTHER" id="PTHR10407:SF15">
    <property type="entry name" value="HUNTINGTIN INTERACTING PROTEIN 1"/>
    <property type="match status" value="1"/>
</dbReference>